<keyword evidence="2" id="KW-0677">Repeat</keyword>
<dbReference type="STRING" id="56216.A0A1A6HQ24"/>
<dbReference type="Gene3D" id="2.60.120.290">
    <property type="entry name" value="Spermadhesin, CUB domain"/>
    <property type="match status" value="2"/>
</dbReference>
<dbReference type="PANTHER" id="PTHR24251:SF30">
    <property type="entry name" value="MEMBRANE FRIZZLED-RELATED PROTEIN"/>
    <property type="match status" value="1"/>
</dbReference>
<comment type="caution">
    <text evidence="5">Lacks conserved residue(s) required for the propagation of feature annotation.</text>
</comment>
<dbReference type="Proteomes" id="UP000092124">
    <property type="component" value="Unassembled WGS sequence"/>
</dbReference>
<dbReference type="SMART" id="SM00042">
    <property type="entry name" value="CUB"/>
    <property type="match status" value="1"/>
</dbReference>
<evidence type="ECO:0000256" key="1">
    <source>
        <dbReference type="ARBA" id="ARBA00022729"/>
    </source>
</evidence>
<dbReference type="InterPro" id="IPR000859">
    <property type="entry name" value="CUB_dom"/>
</dbReference>
<dbReference type="InterPro" id="IPR035914">
    <property type="entry name" value="Sperma_CUB_dom_sf"/>
</dbReference>
<evidence type="ECO:0000313" key="8">
    <source>
        <dbReference type="Proteomes" id="UP000092124"/>
    </source>
</evidence>
<protein>
    <recommendedName>
        <fullName evidence="6">CUB domain-containing protein</fullName>
    </recommendedName>
</protein>
<reference evidence="7 8" key="1">
    <citation type="submission" date="2016-06" db="EMBL/GenBank/DDBJ databases">
        <title>The Draft Genome Sequence and Annotation of the Desert Woodrat Neotoma lepida.</title>
        <authorList>
            <person name="Campbell M."/>
            <person name="Oakeson K.F."/>
            <person name="Yandell M."/>
            <person name="Halpert J.R."/>
            <person name="Dearing D."/>
        </authorList>
    </citation>
    <scope>NUCLEOTIDE SEQUENCE [LARGE SCALE GENOMIC DNA]</scope>
    <source>
        <strain evidence="7">417</strain>
        <tissue evidence="7">Liver</tissue>
    </source>
</reference>
<feature type="non-terminal residue" evidence="7">
    <location>
        <position position="1"/>
    </location>
</feature>
<feature type="domain" description="CUB" evidence="6">
    <location>
        <begin position="1"/>
        <end position="58"/>
    </location>
</feature>
<dbReference type="Pfam" id="PF00431">
    <property type="entry name" value="CUB"/>
    <property type="match status" value="2"/>
</dbReference>
<evidence type="ECO:0000256" key="3">
    <source>
        <dbReference type="ARBA" id="ARBA00023157"/>
    </source>
</evidence>
<evidence type="ECO:0000256" key="4">
    <source>
        <dbReference type="ARBA" id="ARBA00023180"/>
    </source>
</evidence>
<keyword evidence="8" id="KW-1185">Reference proteome</keyword>
<accession>A0A1A6HQ24</accession>
<dbReference type="CDD" id="cd00041">
    <property type="entry name" value="CUB"/>
    <property type="match status" value="2"/>
</dbReference>
<feature type="domain" description="CUB" evidence="6">
    <location>
        <begin position="65"/>
        <end position="182"/>
    </location>
</feature>
<dbReference type="OrthoDB" id="6155811at2759"/>
<gene>
    <name evidence="7" type="ORF">A6R68_21241</name>
</gene>
<dbReference type="SUPFAM" id="SSF49854">
    <property type="entry name" value="Spermadhesin, CUB domain"/>
    <property type="match status" value="2"/>
</dbReference>
<sequence>YDFIEIRDGDSESADLLGKHCGNIAPPTIISSGSMLYIKFTSDYARQGAGFSLRYEIFKTGSEDCSKNFTSPNGTIESPGFPEKYPHNLDCTFTILAKPRMEIILQFLTFDLEHDPLQSWVWKRQSFTAKRILSRLVGPLIGKYCGTKTPSKLRSSTGILSLTFHTDMAVAKDGFSARYYLVHQEPPESELAIWESLSCLLIGDRSGYR</sequence>
<dbReference type="FunFam" id="2.60.120.290:FF:000003">
    <property type="entry name" value="Neuropilin"/>
    <property type="match status" value="1"/>
</dbReference>
<comment type="caution">
    <text evidence="7">The sequence shown here is derived from an EMBL/GenBank/DDBJ whole genome shotgun (WGS) entry which is preliminary data.</text>
</comment>
<dbReference type="EMBL" id="LZPO01017340">
    <property type="protein sequence ID" value="OBS80558.1"/>
    <property type="molecule type" value="Genomic_DNA"/>
</dbReference>
<dbReference type="AlphaFoldDB" id="A0A1A6HQ24"/>
<evidence type="ECO:0000256" key="5">
    <source>
        <dbReference type="PROSITE-ProRule" id="PRU00059"/>
    </source>
</evidence>
<name>A0A1A6HQ24_NEOLE</name>
<dbReference type="PANTHER" id="PTHR24251">
    <property type="entry name" value="OVOCHYMASE-RELATED"/>
    <property type="match status" value="1"/>
</dbReference>
<keyword evidence="3" id="KW-1015">Disulfide bond</keyword>
<evidence type="ECO:0000256" key="2">
    <source>
        <dbReference type="ARBA" id="ARBA00022737"/>
    </source>
</evidence>
<keyword evidence="4" id="KW-0325">Glycoprotein</keyword>
<dbReference type="PROSITE" id="PS01180">
    <property type="entry name" value="CUB"/>
    <property type="match status" value="2"/>
</dbReference>
<proteinExistence type="predicted"/>
<evidence type="ECO:0000313" key="7">
    <source>
        <dbReference type="EMBL" id="OBS80558.1"/>
    </source>
</evidence>
<organism evidence="7 8">
    <name type="scientific">Neotoma lepida</name>
    <name type="common">Desert woodrat</name>
    <dbReference type="NCBI Taxonomy" id="56216"/>
    <lineage>
        <taxon>Eukaryota</taxon>
        <taxon>Metazoa</taxon>
        <taxon>Chordata</taxon>
        <taxon>Craniata</taxon>
        <taxon>Vertebrata</taxon>
        <taxon>Euteleostomi</taxon>
        <taxon>Mammalia</taxon>
        <taxon>Eutheria</taxon>
        <taxon>Euarchontoglires</taxon>
        <taxon>Glires</taxon>
        <taxon>Rodentia</taxon>
        <taxon>Myomorpha</taxon>
        <taxon>Muroidea</taxon>
        <taxon>Cricetidae</taxon>
        <taxon>Neotominae</taxon>
        <taxon>Neotoma</taxon>
    </lineage>
</organism>
<keyword evidence="1" id="KW-0732">Signal</keyword>
<evidence type="ECO:0000259" key="6">
    <source>
        <dbReference type="PROSITE" id="PS01180"/>
    </source>
</evidence>